<dbReference type="EMBL" id="PKPP01010651">
    <property type="protein sequence ID" value="PWA45664.1"/>
    <property type="molecule type" value="Genomic_DNA"/>
</dbReference>
<gene>
    <name evidence="1" type="ORF">CTI12_AA513860</name>
</gene>
<protein>
    <submittedName>
        <fullName evidence="1">Uncharacterized protein</fullName>
    </submittedName>
</protein>
<sequence>MGEAGKKDWGYGFAQLPANGNSGGIILFWDTRVFTCKEAVGDERFVAVKGLWMGKVEDIFLVCVYGPHVSCQKALLWERLARLMDRFNSQVNVKQMNDFNDFINDTRSGGI</sequence>
<proteinExistence type="predicted"/>
<dbReference type="InterPro" id="IPR036691">
    <property type="entry name" value="Endo/exonu/phosph_ase_sf"/>
</dbReference>
<dbReference type="SUPFAM" id="SSF56219">
    <property type="entry name" value="DNase I-like"/>
    <property type="match status" value="1"/>
</dbReference>
<organism evidence="1 2">
    <name type="scientific">Artemisia annua</name>
    <name type="common">Sweet wormwood</name>
    <dbReference type="NCBI Taxonomy" id="35608"/>
    <lineage>
        <taxon>Eukaryota</taxon>
        <taxon>Viridiplantae</taxon>
        <taxon>Streptophyta</taxon>
        <taxon>Embryophyta</taxon>
        <taxon>Tracheophyta</taxon>
        <taxon>Spermatophyta</taxon>
        <taxon>Magnoliopsida</taxon>
        <taxon>eudicotyledons</taxon>
        <taxon>Gunneridae</taxon>
        <taxon>Pentapetalae</taxon>
        <taxon>asterids</taxon>
        <taxon>campanulids</taxon>
        <taxon>Asterales</taxon>
        <taxon>Asteraceae</taxon>
        <taxon>Asteroideae</taxon>
        <taxon>Anthemideae</taxon>
        <taxon>Artemisiinae</taxon>
        <taxon>Artemisia</taxon>
    </lineage>
</organism>
<reference evidence="1 2" key="1">
    <citation type="journal article" date="2018" name="Mol. Plant">
        <title>The genome of Artemisia annua provides insight into the evolution of Asteraceae family and artemisinin biosynthesis.</title>
        <authorList>
            <person name="Shen Q."/>
            <person name="Zhang L."/>
            <person name="Liao Z."/>
            <person name="Wang S."/>
            <person name="Yan T."/>
            <person name="Shi P."/>
            <person name="Liu M."/>
            <person name="Fu X."/>
            <person name="Pan Q."/>
            <person name="Wang Y."/>
            <person name="Lv Z."/>
            <person name="Lu X."/>
            <person name="Zhang F."/>
            <person name="Jiang W."/>
            <person name="Ma Y."/>
            <person name="Chen M."/>
            <person name="Hao X."/>
            <person name="Li L."/>
            <person name="Tang Y."/>
            <person name="Lv G."/>
            <person name="Zhou Y."/>
            <person name="Sun X."/>
            <person name="Brodelius P.E."/>
            <person name="Rose J.K.C."/>
            <person name="Tang K."/>
        </authorList>
    </citation>
    <scope>NUCLEOTIDE SEQUENCE [LARGE SCALE GENOMIC DNA]</scope>
    <source>
        <strain evidence="2">cv. Huhao1</strain>
        <tissue evidence="1">Leaf</tissue>
    </source>
</reference>
<evidence type="ECO:0000313" key="1">
    <source>
        <dbReference type="EMBL" id="PWA45664.1"/>
    </source>
</evidence>
<dbReference type="AlphaFoldDB" id="A0A2U1L9H9"/>
<dbReference type="Gene3D" id="3.60.10.10">
    <property type="entry name" value="Endonuclease/exonuclease/phosphatase"/>
    <property type="match status" value="1"/>
</dbReference>
<evidence type="ECO:0000313" key="2">
    <source>
        <dbReference type="Proteomes" id="UP000245207"/>
    </source>
</evidence>
<name>A0A2U1L9H9_ARTAN</name>
<dbReference type="Proteomes" id="UP000245207">
    <property type="component" value="Unassembled WGS sequence"/>
</dbReference>
<dbReference type="OrthoDB" id="688632at2759"/>
<accession>A0A2U1L9H9</accession>
<keyword evidence="2" id="KW-1185">Reference proteome</keyword>
<comment type="caution">
    <text evidence="1">The sequence shown here is derived from an EMBL/GenBank/DDBJ whole genome shotgun (WGS) entry which is preliminary data.</text>
</comment>